<evidence type="ECO:0000256" key="1">
    <source>
        <dbReference type="SAM" id="Phobius"/>
    </source>
</evidence>
<dbReference type="InterPro" id="IPR014225">
    <property type="entry name" value="Spore_II_D_firmicutes"/>
</dbReference>
<evidence type="ECO:0000259" key="2">
    <source>
        <dbReference type="Pfam" id="PF08486"/>
    </source>
</evidence>
<dbReference type="InterPro" id="IPR013693">
    <property type="entry name" value="SpoIID/LytB_N"/>
</dbReference>
<dbReference type="EMBL" id="WHNX01000035">
    <property type="protein sequence ID" value="MPW26991.1"/>
    <property type="molecule type" value="Genomic_DNA"/>
</dbReference>
<gene>
    <name evidence="3" type="primary">spoIID</name>
    <name evidence="3" type="ORF">GC105_14495</name>
</gene>
<sequence length="335" mass="37642">MRKFGLLILIFFVVIIIIPFLIVNSCNILKTETPKPHVIVEEEIIYVNVLDTKNDKAMKLELDEYIKGVVAAEMPVLFHLEALKAQSIAARTYTLNRLEEFGGKPDGVHPQYELCTDHRHCQAWISKEDRLSAWGKNVELSSVNNIELWSKIEEAVDSTKGLALAYNDKLIDPLYHSTSGGSTENSEDYFTSSLPYLRSVSSEYEKESPYMNTSFDISVSEFTSTIKKKYPDIKLDKSKMIDNIEILSNTSGGKVEKVRVGNKVLAGREMRELLGLRSSEFTIKQSGSTLVFTVVGYGHGVGLSQYGADGMANAGFKYKDILTHYFTGTEIKKMY</sequence>
<dbReference type="PANTHER" id="PTHR30032">
    <property type="entry name" value="N-ACETYLMURAMOYL-L-ALANINE AMIDASE-RELATED"/>
    <property type="match status" value="1"/>
</dbReference>
<proteinExistence type="predicted"/>
<keyword evidence="1" id="KW-0472">Membrane</keyword>
<evidence type="ECO:0000313" key="4">
    <source>
        <dbReference type="Proteomes" id="UP000440004"/>
    </source>
</evidence>
<keyword evidence="1" id="KW-0812">Transmembrane</keyword>
<keyword evidence="1" id="KW-1133">Transmembrane helix</keyword>
<dbReference type="NCBIfam" id="TIGR02870">
    <property type="entry name" value="spore_II_D"/>
    <property type="match status" value="1"/>
</dbReference>
<protein>
    <submittedName>
        <fullName evidence="3">Stage II sporulation protein D</fullName>
    </submittedName>
</protein>
<comment type="caution">
    <text evidence="3">The sequence shown here is derived from an EMBL/GenBank/DDBJ whole genome shotgun (WGS) entry which is preliminary data.</text>
</comment>
<dbReference type="Proteomes" id="UP000440004">
    <property type="component" value="Unassembled WGS sequence"/>
</dbReference>
<dbReference type="PANTHER" id="PTHR30032:SF4">
    <property type="entry name" value="AMIDASE ENHANCER"/>
    <property type="match status" value="1"/>
</dbReference>
<keyword evidence="4" id="KW-1185">Reference proteome</keyword>
<dbReference type="InterPro" id="IPR013486">
    <property type="entry name" value="SpoIID/LytB"/>
</dbReference>
<reference evidence="3 4" key="1">
    <citation type="submission" date="2019-10" db="EMBL/GenBank/DDBJ databases">
        <title>Alkalibaculum tamaniensis sp.nov., a new alkaliphilic acetogen, isolated on methoxylated aromatics from a mud volcano.</title>
        <authorList>
            <person name="Khomyakova M.A."/>
            <person name="Merkel A.Y."/>
            <person name="Bonch-Osmolovskaya E.A."/>
            <person name="Slobodkin A.I."/>
        </authorList>
    </citation>
    <scope>NUCLEOTIDE SEQUENCE [LARGE SCALE GENOMIC DNA]</scope>
    <source>
        <strain evidence="3 4">M08DMB</strain>
    </source>
</reference>
<feature type="domain" description="Sporulation stage II protein D amidase enhancer LytB N-terminal" evidence="2">
    <location>
        <begin position="55"/>
        <end position="166"/>
    </location>
</feature>
<dbReference type="Pfam" id="PF08486">
    <property type="entry name" value="SpoIID"/>
    <property type="match status" value="1"/>
</dbReference>
<dbReference type="NCBIfam" id="TIGR02669">
    <property type="entry name" value="SpoIID_LytB"/>
    <property type="match status" value="1"/>
</dbReference>
<organism evidence="3 4">
    <name type="scientific">Alkalibaculum sporogenes</name>
    <dbReference type="NCBI Taxonomy" id="2655001"/>
    <lineage>
        <taxon>Bacteria</taxon>
        <taxon>Bacillati</taxon>
        <taxon>Bacillota</taxon>
        <taxon>Clostridia</taxon>
        <taxon>Eubacteriales</taxon>
        <taxon>Eubacteriaceae</taxon>
        <taxon>Alkalibaculum</taxon>
    </lineage>
</organism>
<accession>A0A6A7KCG4</accession>
<dbReference type="GO" id="GO:0030288">
    <property type="term" value="C:outer membrane-bounded periplasmic space"/>
    <property type="evidence" value="ECO:0007669"/>
    <property type="project" value="TreeGrafter"/>
</dbReference>
<feature type="transmembrane region" description="Helical" evidence="1">
    <location>
        <begin position="5"/>
        <end position="23"/>
    </location>
</feature>
<dbReference type="InterPro" id="IPR051922">
    <property type="entry name" value="Bact_Sporulation_Assoc"/>
</dbReference>
<dbReference type="AlphaFoldDB" id="A0A6A7KCG4"/>
<name>A0A6A7KCG4_9FIRM</name>
<dbReference type="GO" id="GO:0030435">
    <property type="term" value="P:sporulation resulting in formation of a cellular spore"/>
    <property type="evidence" value="ECO:0007669"/>
    <property type="project" value="InterPro"/>
</dbReference>
<dbReference type="RefSeq" id="WP_152806287.1">
    <property type="nucleotide sequence ID" value="NZ_WHNX01000035.1"/>
</dbReference>
<evidence type="ECO:0000313" key="3">
    <source>
        <dbReference type="EMBL" id="MPW26991.1"/>
    </source>
</evidence>